<evidence type="ECO:0000313" key="3">
    <source>
        <dbReference type="Proteomes" id="UP000001420"/>
    </source>
</evidence>
<dbReference type="GO" id="GO:0004534">
    <property type="term" value="F:5'-3' RNA exonuclease activity"/>
    <property type="evidence" value="ECO:0007669"/>
    <property type="project" value="TreeGrafter"/>
</dbReference>
<accession>Q7VBY6</accession>
<dbReference type="PANTHER" id="PTHR42924">
    <property type="entry name" value="EXONUCLEASE"/>
    <property type="match status" value="1"/>
</dbReference>
<dbReference type="AlphaFoldDB" id="Q7VBY6"/>
<evidence type="ECO:0000259" key="1">
    <source>
        <dbReference type="SMART" id="SM00481"/>
    </source>
</evidence>
<dbReference type="PATRIC" id="fig|167539.5.peg.1005"/>
<dbReference type="Gene3D" id="3.20.20.140">
    <property type="entry name" value="Metal-dependent hydrolases"/>
    <property type="match status" value="1"/>
</dbReference>
<dbReference type="InterPro" id="IPR003141">
    <property type="entry name" value="Pol/His_phosphatase_N"/>
</dbReference>
<dbReference type="STRING" id="167539.Pro_0956"/>
<dbReference type="PANTHER" id="PTHR42924:SF3">
    <property type="entry name" value="POLYMERASE_HISTIDINOL PHOSPHATASE N-TERMINAL DOMAIN-CONTAINING PROTEIN"/>
    <property type="match status" value="1"/>
</dbReference>
<dbReference type="Proteomes" id="UP000001420">
    <property type="component" value="Chromosome"/>
</dbReference>
<evidence type="ECO:0000313" key="2">
    <source>
        <dbReference type="EMBL" id="AAQ00001.1"/>
    </source>
</evidence>
<dbReference type="CDD" id="cd07438">
    <property type="entry name" value="PHP_HisPPase_AMP"/>
    <property type="match status" value="1"/>
</dbReference>
<dbReference type="InterPro" id="IPR052018">
    <property type="entry name" value="PHP_domain"/>
</dbReference>
<sequence>MILNNHPMFATISSIDHNSCPRHINFHCHSTLSDGSMNPIDLIVQASKLKLKHLAVTDHHNINAYAIISEWISSNQNTISIPAFWSGIEISCLLKGCLVHIIGLGFDTHAKSLLPYITGEAPRGTDLQAEQVIKAIKAANGISILAHPARYRLNFEILIKEAKSLGINGVEVWYDYDFLKEWRSTTLICDSILAIAKANNLLKTCGTDTHGYSLLGR</sequence>
<dbReference type="HOGENOM" id="CLU_102570_0_0_3"/>
<dbReference type="eggNOG" id="COG0613">
    <property type="taxonomic scope" value="Bacteria"/>
</dbReference>
<dbReference type="OrthoDB" id="9804333at2"/>
<feature type="domain" description="Polymerase/histidinol phosphatase N-terminal" evidence="1">
    <location>
        <begin position="24"/>
        <end position="94"/>
    </location>
</feature>
<dbReference type="SUPFAM" id="SSF89550">
    <property type="entry name" value="PHP domain-like"/>
    <property type="match status" value="1"/>
</dbReference>
<dbReference type="RefSeq" id="WP_011125108.1">
    <property type="nucleotide sequence ID" value="NC_005042.1"/>
</dbReference>
<gene>
    <name evidence="2" type="ordered locus">Pro_0956</name>
</gene>
<dbReference type="GO" id="GO:0035312">
    <property type="term" value="F:5'-3' DNA exonuclease activity"/>
    <property type="evidence" value="ECO:0007669"/>
    <property type="project" value="TreeGrafter"/>
</dbReference>
<reference evidence="2 3" key="1">
    <citation type="journal article" date="2003" name="Proc. Natl. Acad. Sci. U.S.A.">
        <title>Genome sequence of the cyanobacterium Prochlorococcus marinus SS120, a nearly minimal oxyphototrophic genome.</title>
        <authorList>
            <person name="Dufresne A."/>
            <person name="Salanoubat M."/>
            <person name="Partensky F."/>
            <person name="Artiguenave F."/>
            <person name="Axmann I.M."/>
            <person name="Barbe V."/>
            <person name="Duprat S."/>
            <person name="Galperin M.Y."/>
            <person name="Koonin E.V."/>
            <person name="Le Gall F."/>
            <person name="Makarova K.S."/>
            <person name="Ostrowski M."/>
            <person name="Oztas S."/>
            <person name="Robert C."/>
            <person name="Rogozin I.B."/>
            <person name="Scanlan D.J."/>
            <person name="Tandeau de Marsac N."/>
            <person name="Weissenbach J."/>
            <person name="Wincker P."/>
            <person name="Wolf Y.I."/>
            <person name="Hess W.R."/>
        </authorList>
    </citation>
    <scope>NUCLEOTIDE SEQUENCE [LARGE SCALE GENOMIC DNA]</scope>
    <source>
        <strain evidence="3">SARG / CCMP1375 / SS120</strain>
    </source>
</reference>
<dbReference type="SMART" id="SM00481">
    <property type="entry name" value="POLIIIAc"/>
    <property type="match status" value="1"/>
</dbReference>
<organism evidence="2 3">
    <name type="scientific">Prochlorococcus marinus (strain SARG / CCMP1375 / SS120)</name>
    <dbReference type="NCBI Taxonomy" id="167539"/>
    <lineage>
        <taxon>Bacteria</taxon>
        <taxon>Bacillati</taxon>
        <taxon>Cyanobacteriota</taxon>
        <taxon>Cyanophyceae</taxon>
        <taxon>Synechococcales</taxon>
        <taxon>Prochlorococcaceae</taxon>
        <taxon>Prochlorococcus</taxon>
    </lineage>
</organism>
<dbReference type="KEGG" id="pma:Pro_0956"/>
<dbReference type="InterPro" id="IPR016195">
    <property type="entry name" value="Pol/histidinol_Pase-like"/>
</dbReference>
<keyword evidence="3" id="KW-1185">Reference proteome</keyword>
<dbReference type="EnsemblBacteria" id="AAQ00001">
    <property type="protein sequence ID" value="AAQ00001"/>
    <property type="gene ID" value="Pro_0956"/>
</dbReference>
<proteinExistence type="predicted"/>
<protein>
    <submittedName>
        <fullName evidence="2">PHP family metal-dependent phosphoesterase</fullName>
    </submittedName>
</protein>
<dbReference type="EMBL" id="AE017126">
    <property type="protein sequence ID" value="AAQ00001.1"/>
    <property type="molecule type" value="Genomic_DNA"/>
</dbReference>
<name>Q7VBY6_PROMA</name>
<dbReference type="InterPro" id="IPR004013">
    <property type="entry name" value="PHP_dom"/>
</dbReference>
<dbReference type="Pfam" id="PF02811">
    <property type="entry name" value="PHP"/>
    <property type="match status" value="1"/>
</dbReference>